<dbReference type="NCBIfam" id="NF006718">
    <property type="entry name" value="PRK09256.1"/>
    <property type="match status" value="1"/>
</dbReference>
<dbReference type="InterPro" id="IPR045853">
    <property type="entry name" value="Pep_chain_release_fac_I_sf"/>
</dbReference>
<feature type="compositionally biased region" description="Basic residues" evidence="2">
    <location>
        <begin position="115"/>
        <end position="142"/>
    </location>
</feature>
<gene>
    <name evidence="4" type="ORF">GA0111570_104126</name>
</gene>
<dbReference type="EMBL" id="FMYF01000004">
    <property type="protein sequence ID" value="SDB83346.1"/>
    <property type="molecule type" value="Genomic_DNA"/>
</dbReference>
<dbReference type="Gene3D" id="3.30.160.20">
    <property type="match status" value="1"/>
</dbReference>
<evidence type="ECO:0000313" key="5">
    <source>
        <dbReference type="Proteomes" id="UP000199086"/>
    </source>
</evidence>
<dbReference type="GO" id="GO:0043022">
    <property type="term" value="F:ribosome binding"/>
    <property type="evidence" value="ECO:0007669"/>
    <property type="project" value="TreeGrafter"/>
</dbReference>
<accession>A0A1G6GQ56</accession>
<dbReference type="PANTHER" id="PTHR47814:SF1">
    <property type="entry name" value="PEPTIDYL-TRNA HYDROLASE ARFB"/>
    <property type="match status" value="1"/>
</dbReference>
<dbReference type="InterPro" id="IPR000352">
    <property type="entry name" value="Pep_chain_release_fac_I"/>
</dbReference>
<feature type="region of interest" description="Disordered" evidence="2">
    <location>
        <begin position="102"/>
        <end position="148"/>
    </location>
</feature>
<dbReference type="OrthoDB" id="9815709at2"/>
<dbReference type="SUPFAM" id="SSF75620">
    <property type="entry name" value="Release factor"/>
    <property type="match status" value="1"/>
</dbReference>
<evidence type="ECO:0000259" key="3">
    <source>
        <dbReference type="Pfam" id="PF00472"/>
    </source>
</evidence>
<dbReference type="PANTHER" id="PTHR47814">
    <property type="entry name" value="PEPTIDYL-TRNA HYDROLASE ARFB"/>
    <property type="match status" value="1"/>
</dbReference>
<evidence type="ECO:0000313" key="4">
    <source>
        <dbReference type="EMBL" id="SDB83346.1"/>
    </source>
</evidence>
<dbReference type="GO" id="GO:0003747">
    <property type="term" value="F:translation release factor activity"/>
    <property type="evidence" value="ECO:0007669"/>
    <property type="project" value="InterPro"/>
</dbReference>
<dbReference type="Pfam" id="PF00472">
    <property type="entry name" value="RF-1"/>
    <property type="match status" value="1"/>
</dbReference>
<dbReference type="Proteomes" id="UP000199086">
    <property type="component" value="Unassembled WGS sequence"/>
</dbReference>
<keyword evidence="5" id="KW-1185">Reference proteome</keyword>
<protein>
    <submittedName>
        <fullName evidence="4">Ribosome-associated protein</fullName>
    </submittedName>
</protein>
<name>A0A1G6GQ56_9ACTN</name>
<evidence type="ECO:0000256" key="1">
    <source>
        <dbReference type="ARBA" id="ARBA00010835"/>
    </source>
</evidence>
<evidence type="ECO:0000256" key="2">
    <source>
        <dbReference type="SAM" id="MobiDB-lite"/>
    </source>
</evidence>
<dbReference type="GO" id="GO:0072344">
    <property type="term" value="P:rescue of stalled ribosome"/>
    <property type="evidence" value="ECO:0007669"/>
    <property type="project" value="TreeGrafter"/>
</dbReference>
<sequence length="148" mass="16330">MEDLLVAPGPGLPEGLVIPGDLLRERFTHASGPGGQGVNTSDSRVQLSLDLAALDMLTTAQRERLAEQLAGRLADTILTVEAAEFRSQLRNRRAARERMAALLRTSLGPPPPPRRPTRPTRGSRRRRLETKHRRSEVKRGRSRPSADS</sequence>
<dbReference type="RefSeq" id="WP_092608645.1">
    <property type="nucleotide sequence ID" value="NZ_FMYF01000004.1"/>
</dbReference>
<dbReference type="GO" id="GO:0004045">
    <property type="term" value="F:peptidyl-tRNA hydrolase activity"/>
    <property type="evidence" value="ECO:0007669"/>
    <property type="project" value="TreeGrafter"/>
</dbReference>
<feature type="domain" description="Prokaryotic-type class I peptide chain release factors" evidence="3">
    <location>
        <begin position="17"/>
        <end position="141"/>
    </location>
</feature>
<proteinExistence type="inferred from homology"/>
<dbReference type="STRING" id="1577474.GA0111570_104126"/>
<dbReference type="AlphaFoldDB" id="A0A1G6GQ56"/>
<comment type="similarity">
    <text evidence="1">Belongs to the prokaryotic/mitochondrial release factor family.</text>
</comment>
<organism evidence="4 5">
    <name type="scientific">Raineyella antarctica</name>
    <dbReference type="NCBI Taxonomy" id="1577474"/>
    <lineage>
        <taxon>Bacteria</taxon>
        <taxon>Bacillati</taxon>
        <taxon>Actinomycetota</taxon>
        <taxon>Actinomycetes</taxon>
        <taxon>Propionibacteriales</taxon>
        <taxon>Propionibacteriaceae</taxon>
        <taxon>Raineyella</taxon>
    </lineage>
</organism>
<reference evidence="4 5" key="1">
    <citation type="submission" date="2016-06" db="EMBL/GenBank/DDBJ databases">
        <authorList>
            <person name="Olsen C.W."/>
            <person name="Carey S."/>
            <person name="Hinshaw L."/>
            <person name="Karasin A.I."/>
        </authorList>
    </citation>
    <scope>NUCLEOTIDE SEQUENCE [LARGE SCALE GENOMIC DNA]</scope>
    <source>
        <strain evidence="4 5">LZ-22</strain>
    </source>
</reference>